<dbReference type="InterPro" id="IPR034732">
    <property type="entry name" value="EPHD"/>
</dbReference>
<dbReference type="InterPro" id="IPR030547">
    <property type="entry name" value="XRCC2"/>
</dbReference>
<keyword evidence="10" id="KW-1185">Reference proteome</keyword>
<dbReference type="InterPro" id="IPR001841">
    <property type="entry name" value="Znf_RING"/>
</dbReference>
<feature type="region of interest" description="Disordered" evidence="5">
    <location>
        <begin position="1698"/>
        <end position="1725"/>
    </location>
</feature>
<feature type="compositionally biased region" description="Low complexity" evidence="5">
    <location>
        <begin position="2471"/>
        <end position="2480"/>
    </location>
</feature>
<feature type="compositionally biased region" description="Polar residues" evidence="5">
    <location>
        <begin position="2311"/>
        <end position="2326"/>
    </location>
</feature>
<feature type="region of interest" description="Disordered" evidence="5">
    <location>
        <begin position="1580"/>
        <end position="1634"/>
    </location>
</feature>
<dbReference type="GO" id="GO:0008270">
    <property type="term" value="F:zinc ion binding"/>
    <property type="evidence" value="ECO:0007669"/>
    <property type="project" value="UniProtKB-KW"/>
</dbReference>
<dbReference type="Gene3D" id="3.40.50.300">
    <property type="entry name" value="P-loop containing nucleotide triphosphate hydrolases"/>
    <property type="match status" value="1"/>
</dbReference>
<evidence type="ECO:0000256" key="1">
    <source>
        <dbReference type="ARBA" id="ARBA00022723"/>
    </source>
</evidence>
<feature type="compositionally biased region" description="Polar residues" evidence="5">
    <location>
        <begin position="2535"/>
        <end position="2547"/>
    </location>
</feature>
<dbReference type="FunFam" id="3.30.40.10:FF:000852">
    <property type="entry name" value="Histone-lysine N-methyltransferase 2C"/>
    <property type="match status" value="1"/>
</dbReference>
<feature type="compositionally biased region" description="Low complexity" evidence="5">
    <location>
        <begin position="2216"/>
        <end position="2230"/>
    </location>
</feature>
<feature type="compositionally biased region" description="Polar residues" evidence="5">
    <location>
        <begin position="1756"/>
        <end position="1765"/>
    </location>
</feature>
<dbReference type="GO" id="GO:0140664">
    <property type="term" value="F:ATP-dependent DNA damage sensor activity"/>
    <property type="evidence" value="ECO:0007669"/>
    <property type="project" value="InterPro"/>
</dbReference>
<feature type="region of interest" description="Disordered" evidence="5">
    <location>
        <begin position="1053"/>
        <end position="1553"/>
    </location>
</feature>
<feature type="compositionally biased region" description="Low complexity" evidence="5">
    <location>
        <begin position="2120"/>
        <end position="2135"/>
    </location>
</feature>
<feature type="region of interest" description="Disordered" evidence="5">
    <location>
        <begin position="2524"/>
        <end position="2603"/>
    </location>
</feature>
<feature type="compositionally biased region" description="Polar residues" evidence="5">
    <location>
        <begin position="1774"/>
        <end position="1787"/>
    </location>
</feature>
<feature type="compositionally biased region" description="Polar residues" evidence="5">
    <location>
        <begin position="956"/>
        <end position="977"/>
    </location>
</feature>
<feature type="compositionally biased region" description="Polar residues" evidence="5">
    <location>
        <begin position="2396"/>
        <end position="2432"/>
    </location>
</feature>
<dbReference type="GO" id="GO:0005657">
    <property type="term" value="C:replication fork"/>
    <property type="evidence" value="ECO:0007669"/>
    <property type="project" value="InterPro"/>
</dbReference>
<feature type="region of interest" description="Disordered" evidence="5">
    <location>
        <begin position="1756"/>
        <end position="1789"/>
    </location>
</feature>
<feature type="region of interest" description="Disordered" evidence="5">
    <location>
        <begin position="2381"/>
        <end position="2437"/>
    </location>
</feature>
<organism evidence="9 10">
    <name type="scientific">Channa striata</name>
    <name type="common">Snakehead murrel</name>
    <name type="synonym">Ophicephalus striatus</name>
    <dbReference type="NCBI Taxonomy" id="64152"/>
    <lineage>
        <taxon>Eukaryota</taxon>
        <taxon>Metazoa</taxon>
        <taxon>Chordata</taxon>
        <taxon>Craniata</taxon>
        <taxon>Vertebrata</taxon>
        <taxon>Euteleostomi</taxon>
        <taxon>Actinopterygii</taxon>
        <taxon>Neopterygii</taxon>
        <taxon>Teleostei</taxon>
        <taxon>Neoteleostei</taxon>
        <taxon>Acanthomorphata</taxon>
        <taxon>Anabantaria</taxon>
        <taxon>Anabantiformes</taxon>
        <taxon>Channoidei</taxon>
        <taxon>Channidae</taxon>
        <taxon>Channa</taxon>
    </lineage>
</organism>
<feature type="compositionally biased region" description="Polar residues" evidence="5">
    <location>
        <begin position="937"/>
        <end position="949"/>
    </location>
</feature>
<evidence type="ECO:0000256" key="4">
    <source>
        <dbReference type="PROSITE-ProRule" id="PRU00146"/>
    </source>
</evidence>
<protein>
    <submittedName>
        <fullName evidence="9">Uncharacterized protein</fullName>
    </submittedName>
</protein>
<feature type="compositionally biased region" description="Polar residues" evidence="5">
    <location>
        <begin position="2332"/>
        <end position="2342"/>
    </location>
</feature>
<feature type="compositionally biased region" description="Low complexity" evidence="5">
    <location>
        <begin position="2591"/>
        <end position="2600"/>
    </location>
</feature>
<dbReference type="PANTHER" id="PTHR46644:SF2">
    <property type="entry name" value="DNA REPAIR PROTEIN XRCC2"/>
    <property type="match status" value="1"/>
</dbReference>
<dbReference type="InterPro" id="IPR013083">
    <property type="entry name" value="Znf_RING/FYVE/PHD"/>
</dbReference>
<evidence type="ECO:0000313" key="10">
    <source>
        <dbReference type="Proteomes" id="UP001187415"/>
    </source>
</evidence>
<evidence type="ECO:0000313" key="9">
    <source>
        <dbReference type="EMBL" id="KAK2859756.1"/>
    </source>
</evidence>
<feature type="compositionally biased region" description="Polar residues" evidence="5">
    <location>
        <begin position="2231"/>
        <end position="2248"/>
    </location>
</feature>
<feature type="region of interest" description="Disordered" evidence="5">
    <location>
        <begin position="2039"/>
        <end position="2067"/>
    </location>
</feature>
<sequence length="2620" mass="280294">MTESGAQLLARLEGRRCLKDIEPRLFPEDGGPDHGEVVELYGTEGTGKTELLYHLLCRCVLPRVAGGLEVDVVFVDTDYSLDMLRLVSILENRLNRAHSTSSPSAASDEAALRLCLSHLLVVHCSSSTQLLLTLHFLETSLSLRPGLALVLIDSISAFYWVDRAEGGGSVAKQEERLCKCTELLGRLLRDYRITVFATCHAIRRSTSEPSSTGGESDRSYLCRPWQQLVTHRLLCSRQEAPNSTVTAAGGNRFKLAGKLERKKRIASNQMPSEAQSQEPRDRGPPPPVTRAGRSAQLAKAAAATSSALERRPRGRPRKDGSSGRSAPPPAPPPPPPPPPSPPPPPKSRKKGRSRGRAQVEDEESMDATEKMPPQKTEEKVEKTTGRRRSTSRKKSNTNPDPDPEPSQNRLSPAPKLNPAPPSLNCPVEPAPSAEEEDQSILAAQLGSTSSPVEEPRVSHLPASPSHVHSHQPAPDEEEGRLRRTHSPAPMEVDCSPAPVAMETEGAEASPAASSPMGENLGLSPCSSPPVSPCPRLDDEDSLSSLFQRSLSEDSMGSPTPSLGHTKKRLKLCAFCYCGDDSPLGQGRLVVFGPTPGYIPLHILNRRASSDRDDDCHDHCYRGDQAPPMCGSPEQCDSSSEFVEQFGPIGLPHDINVQSLFDPTGQCCAHLQCAAWSEGVCRGEGQSLLYVDKAIDSGSTQVCVFCRQLGASLCCRESGCGRSYHFPCAAAAGAHQDWAQRHTWCTRHTQTASSQCALCLGGRDVSDILMCSGCGNCYHGSCLNPPLTPSPLCRAGWQCSQCRVCQSCRLRDDVGVLRVCERCDKAYHAHCLKPPLDQAPGTVWSCKNCKMCRRCGVRSSGQWANHPFLCESCDPALPCPLCDHVPDLYTPQEYLTCNCCYRCVHTECIVQAGEGRAGSESYICSTCRPQEEEKISISSIPQSSTLTPSPTQAPPISISQSPFTNPTKASPVSPTGHSPVQLVCSEPSKTLEGLCGKDSICTSLQQSPTECHPDHMELQQYPAPHHLDTMELQQSPSLYQPACTELQQSCPPCHLDPTEVQHSPAPCHPDPTELQQNPASTPPDSTELQQSPVSSPPHHTELRQSPVSSPPDPTVLQKSPAPSPVDPTELQQSPAPRHLDPTEFQQSPAPSPADPTELQQSPAPSPADPTELQQSPAPSPPDPTKFQQSSASSPPGPTELQQTAVPSPLVPTKFQQSSASSSPDPTDLQQTLVSSPPDPTELQQSSALFLPDPTVLKESPDPSECQVDPAPSVPDPIELQQSPAVLPPDPTELQQSSAPSFSDPPELQQSPAVSPPHPTELQQNAPPSPSDLIELQQSSTQSSSDTIELQRSPTQSLSYPKERQQSSAPSVRDQSDLQQSPASSPADPTEVHQSPALTHPDSVELQQSLASSLPDPTTLKHSPAQSPLSQPDPTKLKQSPIQSEIDQVDLHQSPTPYHSDPTEVQQSPLPSNHDLLDLNQNPTRIPPDVTEVQRLAPSQPDYTELQKSSFSTHVDPAELHQSPPPAPSEPKQVPKSPLSNQAELQQTPLPSHCGTAELETMPFLFNHDYIRLQKSLQSSYSSPAALQKSPASFNSNSTDNQESYPQSHHIFRELKKSPTQSYSKPTELQKRTTSPLSLSAELLQSPTHVTSTQAQHTPHPLSSSPLYSPIQNLTEGQLVATEHHQSPVQGILMACGPVHSPHSHPPNSPNEVELSPSGAQSCAAELPSPPLHSPAKNIITQCNRLPSPTNILFAQPQHSTTQTGQYSPLPHSHAQVYTSPPQSPTQDADATLDQKNPGCGTASDISTLEQDLSQIYCMSPKKARRHALRRPISAPCSPSSFTHKPTQCSLSQPASPVQAPSIKPVTEECIKTSATEMKSTENSFVQPNRNFDGHTLENSPVHRSTSEVATLSPSNHHPNQFVPVMSSTLNPNHSILMHVPAITTPESLIHISTSAEHSSLTFSPCAVEMEENLPAVTHIDQCSSESPSRCRETTESKTNPIHIQASSVSVSPTDASEMPSSPASSLQACASVMPVETSPLYDSTIAGDNTPTSQPPSPAVVKPRTEAQPDIHELASPLPSSVQSMSLSAVLTRPVHPKSCRDDEMEENVDHSSHLLKSEASPSYTSTHSSPVHTSSVQASLINTEGNSGCTLMDSHAQEKSSPSVYSFAELAQTQTSRSTTHPGQSSPPHVQPICSSQQTSPLPTPADLSPPHCRPTSTSLASSTVSHSLSNITSDRSSQTGPHSSSKTDVGIIHSPPRSSPAGQTSPIPIQKISSSVHAGPFLTDSPMLANTTCISPAHTVAFFSPHHRSPQASETYHSPQCSPENSLAPDTGTSSGLTIEESSPILGSSSLYLDMAASTAVESTAHLKTANLCTGLVNLSDSTKQTRPTPPGPLSNESSAFSPTRDNLSQDGKSSASPHRSANESQQSTALASPLDERTATLVDVTSTHASPHHAIFGHSSPTQDYTAMPSTSHTSETPASPPPSPLSGVRPPQTCSSDAPQHISVCSSSVASPVSGPVGSGYTQAILNPGPTSPMQPEASLTLSSAGPMRCEATPGANPVCPGLATPVQSENSPSLDPGSSDAGPRSYNNSSSQQNQQVRDSVKPLWISVCLRNKKKW</sequence>
<feature type="compositionally biased region" description="Basic and acidic residues" evidence="5">
    <location>
        <begin position="375"/>
        <end position="384"/>
    </location>
</feature>
<feature type="compositionally biased region" description="Basic residues" evidence="5">
    <location>
        <begin position="346"/>
        <end position="355"/>
    </location>
</feature>
<dbReference type="InterPro" id="IPR027417">
    <property type="entry name" value="P-loop_NTPase"/>
</dbReference>
<feature type="compositionally biased region" description="Polar residues" evidence="5">
    <location>
        <begin position="1184"/>
        <end position="1204"/>
    </location>
</feature>
<feature type="compositionally biased region" description="Polar residues" evidence="5">
    <location>
        <begin position="1403"/>
        <end position="1469"/>
    </location>
</feature>
<feature type="region of interest" description="Disordered" evidence="5">
    <location>
        <begin position="243"/>
        <end position="541"/>
    </location>
</feature>
<feature type="compositionally biased region" description="Basic and acidic residues" evidence="5">
    <location>
        <begin position="2107"/>
        <end position="2116"/>
    </location>
</feature>
<dbReference type="SMART" id="SM00249">
    <property type="entry name" value="PHD"/>
    <property type="match status" value="4"/>
</dbReference>
<dbReference type="Pfam" id="PF00628">
    <property type="entry name" value="PHD"/>
    <property type="match status" value="1"/>
</dbReference>
<feature type="compositionally biased region" description="Pro residues" evidence="5">
    <location>
        <begin position="326"/>
        <end position="345"/>
    </location>
</feature>
<dbReference type="PROSITE" id="PS50016">
    <property type="entry name" value="ZF_PHD_2"/>
    <property type="match status" value="1"/>
</dbReference>
<comment type="caution">
    <text evidence="9">The sequence shown here is derived from an EMBL/GenBank/DDBJ whole genome shotgun (WGS) entry which is preliminary data.</text>
</comment>
<feature type="domain" description="RecA family profile 1" evidence="7">
    <location>
        <begin position="10"/>
        <end position="201"/>
    </location>
</feature>
<dbReference type="SUPFAM" id="SSF57903">
    <property type="entry name" value="FYVE/PHD zinc finger"/>
    <property type="match status" value="2"/>
</dbReference>
<feature type="compositionally biased region" description="Polar residues" evidence="5">
    <location>
        <begin position="1212"/>
        <end position="1233"/>
    </location>
</feature>
<feature type="region of interest" description="Disordered" evidence="5">
    <location>
        <begin position="2087"/>
        <end position="2135"/>
    </location>
</feature>
<evidence type="ECO:0000256" key="3">
    <source>
        <dbReference type="ARBA" id="ARBA00022833"/>
    </source>
</evidence>
<feature type="compositionally biased region" description="Polar residues" evidence="5">
    <location>
        <begin position="1344"/>
        <end position="1357"/>
    </location>
</feature>
<proteinExistence type="predicted"/>
<dbReference type="Gene3D" id="3.30.40.10">
    <property type="entry name" value="Zinc/RING finger domain, C3HC4 (zinc finger)"/>
    <property type="match status" value="3"/>
</dbReference>
<dbReference type="GO" id="GO:0005524">
    <property type="term" value="F:ATP binding"/>
    <property type="evidence" value="ECO:0007669"/>
    <property type="project" value="InterPro"/>
</dbReference>
<dbReference type="Pfam" id="PF08423">
    <property type="entry name" value="Rad51"/>
    <property type="match status" value="1"/>
</dbReference>
<evidence type="ECO:0000259" key="6">
    <source>
        <dbReference type="PROSITE" id="PS50016"/>
    </source>
</evidence>
<dbReference type="SMART" id="SM00184">
    <property type="entry name" value="RING"/>
    <property type="match status" value="4"/>
</dbReference>
<reference evidence="9" key="1">
    <citation type="submission" date="2023-07" db="EMBL/GenBank/DDBJ databases">
        <title>Chromosome-level Genome Assembly of Striped Snakehead (Channa striata).</title>
        <authorList>
            <person name="Liu H."/>
        </authorList>
    </citation>
    <scope>NUCLEOTIDE SEQUENCE</scope>
    <source>
        <strain evidence="9">Gz</strain>
        <tissue evidence="9">Muscle</tissue>
    </source>
</reference>
<feature type="region of interest" description="Disordered" evidence="5">
    <location>
        <begin position="1982"/>
        <end position="2026"/>
    </location>
</feature>
<feature type="compositionally biased region" description="Polar residues" evidence="5">
    <location>
        <begin position="2171"/>
        <end position="2201"/>
    </location>
</feature>
<feature type="compositionally biased region" description="Polar residues" evidence="5">
    <location>
        <begin position="1536"/>
        <end position="1548"/>
    </location>
</feature>
<dbReference type="SUPFAM" id="SSF52540">
    <property type="entry name" value="P-loop containing nucleoside triphosphate hydrolases"/>
    <property type="match status" value="1"/>
</dbReference>
<evidence type="ECO:0000256" key="5">
    <source>
        <dbReference type="SAM" id="MobiDB-lite"/>
    </source>
</evidence>
<dbReference type="GO" id="GO:0042148">
    <property type="term" value="P:DNA strand invasion"/>
    <property type="evidence" value="ECO:0007669"/>
    <property type="project" value="TreeGrafter"/>
</dbReference>
<dbReference type="InterPro" id="IPR001965">
    <property type="entry name" value="Znf_PHD"/>
</dbReference>
<dbReference type="GO" id="GO:0000724">
    <property type="term" value="P:double-strand break repair via homologous recombination"/>
    <property type="evidence" value="ECO:0007669"/>
    <property type="project" value="InterPro"/>
</dbReference>
<accession>A0AA88T5K8</accession>
<feature type="domain" description="PHD-type" evidence="6">
    <location>
        <begin position="798"/>
        <end position="851"/>
    </location>
</feature>
<feature type="compositionally biased region" description="Polar residues" evidence="5">
    <location>
        <begin position="1072"/>
        <end position="1092"/>
    </location>
</feature>
<evidence type="ECO:0000259" key="7">
    <source>
        <dbReference type="PROSITE" id="PS50162"/>
    </source>
</evidence>
<dbReference type="CDD" id="cd15509">
    <property type="entry name" value="PHD1_KMT2C_like"/>
    <property type="match status" value="1"/>
</dbReference>
<feature type="compositionally biased region" description="Low complexity" evidence="5">
    <location>
        <begin position="291"/>
        <end position="307"/>
    </location>
</feature>
<dbReference type="CDD" id="cd19490">
    <property type="entry name" value="XRCC2"/>
    <property type="match status" value="1"/>
</dbReference>
<feature type="compositionally biased region" description="Polar residues" evidence="5">
    <location>
        <begin position="1616"/>
        <end position="1634"/>
    </location>
</feature>
<dbReference type="GO" id="GO:0005813">
    <property type="term" value="C:centrosome"/>
    <property type="evidence" value="ECO:0007669"/>
    <property type="project" value="TreeGrafter"/>
</dbReference>
<dbReference type="InterPro" id="IPR019787">
    <property type="entry name" value="Znf_PHD-finger"/>
</dbReference>
<dbReference type="Pfam" id="PF13771">
    <property type="entry name" value="zf-HC5HC2H"/>
    <property type="match status" value="1"/>
</dbReference>
<feature type="compositionally biased region" description="Polar residues" evidence="5">
    <location>
        <begin position="266"/>
        <end position="277"/>
    </location>
</feature>
<evidence type="ECO:0000259" key="8">
    <source>
        <dbReference type="PROSITE" id="PS51805"/>
    </source>
</evidence>
<feature type="domain" description="PHD-type" evidence="8">
    <location>
        <begin position="640"/>
        <end position="748"/>
    </location>
</feature>
<evidence type="ECO:0000256" key="2">
    <source>
        <dbReference type="ARBA" id="ARBA00022771"/>
    </source>
</evidence>
<dbReference type="Proteomes" id="UP001187415">
    <property type="component" value="Unassembled WGS sequence"/>
</dbReference>
<dbReference type="PANTHER" id="PTHR46644">
    <property type="entry name" value="DNA REPAIR PROTEIN XRCC2"/>
    <property type="match status" value="1"/>
</dbReference>
<dbReference type="GO" id="GO:0033063">
    <property type="term" value="C:Rad51B-Rad51C-Rad51D-XRCC2 complex"/>
    <property type="evidence" value="ECO:0007669"/>
    <property type="project" value="InterPro"/>
</dbReference>
<feature type="compositionally biased region" description="Basic residues" evidence="5">
    <location>
        <begin position="385"/>
        <end position="395"/>
    </location>
</feature>
<gene>
    <name evidence="9" type="ORF">Q5P01_004376</name>
</gene>
<feature type="compositionally biased region" description="Polar residues" evidence="5">
    <location>
        <begin position="1580"/>
        <end position="1605"/>
    </location>
</feature>
<keyword evidence="1" id="KW-0479">Metal-binding</keyword>
<feature type="compositionally biased region" description="Polar residues" evidence="5">
    <location>
        <begin position="1995"/>
        <end position="2026"/>
    </location>
</feature>
<dbReference type="EMBL" id="JAUPFM010000002">
    <property type="protein sequence ID" value="KAK2859756.1"/>
    <property type="molecule type" value="Genomic_DNA"/>
</dbReference>
<dbReference type="InterPro" id="IPR011011">
    <property type="entry name" value="Znf_FYVE_PHD"/>
</dbReference>
<feature type="region of interest" description="Disordered" evidence="5">
    <location>
        <begin position="2453"/>
        <end position="2503"/>
    </location>
</feature>
<dbReference type="GO" id="GO:0000400">
    <property type="term" value="F:four-way junction DNA binding"/>
    <property type="evidence" value="ECO:0007669"/>
    <property type="project" value="TreeGrafter"/>
</dbReference>
<feature type="region of interest" description="Disordered" evidence="5">
    <location>
        <begin position="2309"/>
        <end position="2342"/>
    </location>
</feature>
<keyword evidence="2 4" id="KW-0863">Zinc-finger</keyword>
<keyword evidence="3" id="KW-0862">Zinc</keyword>
<name>A0AA88T5K8_CHASR</name>
<feature type="region of interest" description="Disordered" evidence="5">
    <location>
        <begin position="2171"/>
        <end position="2269"/>
    </location>
</feature>
<feature type="region of interest" description="Disordered" evidence="5">
    <location>
        <begin position="937"/>
        <end position="980"/>
    </location>
</feature>
<dbReference type="PROSITE" id="PS51805">
    <property type="entry name" value="EPHD"/>
    <property type="match status" value="1"/>
</dbReference>
<dbReference type="PROSITE" id="PS50162">
    <property type="entry name" value="RECA_2"/>
    <property type="match status" value="1"/>
</dbReference>
<dbReference type="InterPro" id="IPR013632">
    <property type="entry name" value="Rad51_C"/>
</dbReference>
<dbReference type="InterPro" id="IPR020588">
    <property type="entry name" value="RecA_ATP-bd"/>
</dbReference>